<protein>
    <recommendedName>
        <fullName evidence="13">Ribonuclease</fullName>
        <ecNumber evidence="13">3.1.26.4</ecNumber>
    </recommendedName>
</protein>
<evidence type="ECO:0000256" key="13">
    <source>
        <dbReference type="RuleBase" id="RU003515"/>
    </source>
</evidence>
<evidence type="ECO:0000256" key="7">
    <source>
        <dbReference type="ARBA" id="ARBA00022722"/>
    </source>
</evidence>
<comment type="cofactor">
    <cofactor evidence="2">
        <name>Mg(2+)</name>
        <dbReference type="ChEBI" id="CHEBI:18420"/>
    </cofactor>
</comment>
<evidence type="ECO:0000256" key="3">
    <source>
        <dbReference type="ARBA" id="ARBA00004065"/>
    </source>
</evidence>
<evidence type="ECO:0000313" key="15">
    <source>
        <dbReference type="EMBL" id="OGD09225.1"/>
    </source>
</evidence>
<dbReference type="GO" id="GO:0005737">
    <property type="term" value="C:cytoplasm"/>
    <property type="evidence" value="ECO:0007669"/>
    <property type="project" value="UniProtKB-SubCell"/>
</dbReference>
<evidence type="ECO:0000256" key="11">
    <source>
        <dbReference type="ARBA" id="ARBA00023211"/>
    </source>
</evidence>
<dbReference type="InterPro" id="IPR012337">
    <property type="entry name" value="RNaseH-like_sf"/>
</dbReference>
<sequence>MIICGLDEAGRGPLAGPLVAAAVILNSRRVIKNLNDSKKLNSKQREVLYKKINDSGAVVGVEIITARQINNRGIGWANKEIFKRLIKRVAANKYIVDGNLKINLKNKHIVSVIGADATRKCVMAASIIAKVTRDQIMRDLHKEYPNYGWEINMGYG</sequence>
<accession>A0A1F4ZS70</accession>
<dbReference type="PANTHER" id="PTHR10954">
    <property type="entry name" value="RIBONUCLEASE H2 SUBUNIT A"/>
    <property type="match status" value="1"/>
</dbReference>
<evidence type="ECO:0000256" key="5">
    <source>
        <dbReference type="ARBA" id="ARBA00007383"/>
    </source>
</evidence>
<dbReference type="GO" id="GO:0006298">
    <property type="term" value="P:mismatch repair"/>
    <property type="evidence" value="ECO:0007669"/>
    <property type="project" value="TreeGrafter"/>
</dbReference>
<dbReference type="STRING" id="1797263.A2397_02750"/>
<comment type="catalytic activity">
    <reaction evidence="1 12 13">
        <text>Endonucleolytic cleavage to 5'-phosphomonoester.</text>
        <dbReference type="EC" id="3.1.26.4"/>
    </reaction>
</comment>
<dbReference type="Proteomes" id="UP000176424">
    <property type="component" value="Unassembled WGS sequence"/>
</dbReference>
<dbReference type="PROSITE" id="PS51975">
    <property type="entry name" value="RNASE_H_2"/>
    <property type="match status" value="1"/>
</dbReference>
<name>A0A1F4ZS70_9BACT</name>
<feature type="binding site" evidence="12">
    <location>
        <position position="97"/>
    </location>
    <ligand>
        <name>a divalent metal cation</name>
        <dbReference type="ChEBI" id="CHEBI:60240"/>
    </ligand>
</feature>
<dbReference type="GO" id="GO:0046872">
    <property type="term" value="F:metal ion binding"/>
    <property type="evidence" value="ECO:0007669"/>
    <property type="project" value="UniProtKB-KW"/>
</dbReference>
<keyword evidence="10 12" id="KW-0378">Hydrolase</keyword>
<evidence type="ECO:0000259" key="14">
    <source>
        <dbReference type="PROSITE" id="PS51975"/>
    </source>
</evidence>
<feature type="domain" description="RNase H type-2" evidence="14">
    <location>
        <begin position="1"/>
        <end position="156"/>
    </location>
</feature>
<dbReference type="CDD" id="cd07182">
    <property type="entry name" value="RNase_HII_bacteria_HII_like"/>
    <property type="match status" value="1"/>
</dbReference>
<dbReference type="PANTHER" id="PTHR10954:SF18">
    <property type="entry name" value="RIBONUCLEASE HII"/>
    <property type="match status" value="1"/>
</dbReference>
<feature type="binding site" evidence="12">
    <location>
        <position position="8"/>
    </location>
    <ligand>
        <name>a divalent metal cation</name>
        <dbReference type="ChEBI" id="CHEBI:60240"/>
    </ligand>
</feature>
<keyword evidence="9 12" id="KW-0255">Endonuclease</keyword>
<dbReference type="GO" id="GO:0032299">
    <property type="term" value="C:ribonuclease H2 complex"/>
    <property type="evidence" value="ECO:0007669"/>
    <property type="project" value="TreeGrafter"/>
</dbReference>
<evidence type="ECO:0000256" key="12">
    <source>
        <dbReference type="PROSITE-ProRule" id="PRU01319"/>
    </source>
</evidence>
<feature type="binding site" evidence="12">
    <location>
        <position position="7"/>
    </location>
    <ligand>
        <name>a divalent metal cation</name>
        <dbReference type="ChEBI" id="CHEBI:60240"/>
    </ligand>
</feature>
<comment type="similarity">
    <text evidence="5 13">Belongs to the RNase HII family.</text>
</comment>
<evidence type="ECO:0000256" key="8">
    <source>
        <dbReference type="ARBA" id="ARBA00022723"/>
    </source>
</evidence>
<dbReference type="EC" id="3.1.26.4" evidence="13"/>
<dbReference type="GO" id="GO:0043137">
    <property type="term" value="P:DNA replication, removal of RNA primer"/>
    <property type="evidence" value="ECO:0007669"/>
    <property type="project" value="TreeGrafter"/>
</dbReference>
<keyword evidence="11" id="KW-0464">Manganese</keyword>
<gene>
    <name evidence="15" type="ORF">A2397_02750</name>
</gene>
<comment type="caution">
    <text evidence="15">The sequence shown here is derived from an EMBL/GenBank/DDBJ whole genome shotgun (WGS) entry which is preliminary data.</text>
</comment>
<dbReference type="InterPro" id="IPR001352">
    <property type="entry name" value="RNase_HII/HIII"/>
</dbReference>
<dbReference type="Pfam" id="PF01351">
    <property type="entry name" value="RNase_HII"/>
    <property type="match status" value="1"/>
</dbReference>
<dbReference type="GO" id="GO:0003723">
    <property type="term" value="F:RNA binding"/>
    <property type="evidence" value="ECO:0007669"/>
    <property type="project" value="UniProtKB-UniRule"/>
</dbReference>
<keyword evidence="6" id="KW-0963">Cytoplasm</keyword>
<keyword evidence="8 12" id="KW-0479">Metal-binding</keyword>
<dbReference type="InterPro" id="IPR022898">
    <property type="entry name" value="RNase_HII"/>
</dbReference>
<dbReference type="SUPFAM" id="SSF53098">
    <property type="entry name" value="Ribonuclease H-like"/>
    <property type="match status" value="1"/>
</dbReference>
<evidence type="ECO:0000256" key="10">
    <source>
        <dbReference type="ARBA" id="ARBA00022801"/>
    </source>
</evidence>
<dbReference type="EMBL" id="MEXR01000036">
    <property type="protein sequence ID" value="OGD09225.1"/>
    <property type="molecule type" value="Genomic_DNA"/>
</dbReference>
<comment type="subcellular location">
    <subcellularLocation>
        <location evidence="4">Cytoplasm</location>
    </subcellularLocation>
</comment>
<evidence type="ECO:0000256" key="9">
    <source>
        <dbReference type="ARBA" id="ARBA00022759"/>
    </source>
</evidence>
<evidence type="ECO:0000256" key="4">
    <source>
        <dbReference type="ARBA" id="ARBA00004496"/>
    </source>
</evidence>
<comment type="function">
    <text evidence="3 13">Endonuclease that specifically degrades the RNA of RNA-DNA hybrids.</text>
</comment>
<reference evidence="15 16" key="1">
    <citation type="journal article" date="2016" name="Nat. Commun.">
        <title>Thousands of microbial genomes shed light on interconnected biogeochemical processes in an aquifer system.</title>
        <authorList>
            <person name="Anantharaman K."/>
            <person name="Brown C.T."/>
            <person name="Hug L.A."/>
            <person name="Sharon I."/>
            <person name="Castelle C.J."/>
            <person name="Probst A.J."/>
            <person name="Thomas B.C."/>
            <person name="Singh A."/>
            <person name="Wilkins M.J."/>
            <person name="Karaoz U."/>
            <person name="Brodie E.L."/>
            <person name="Williams K.H."/>
            <person name="Hubbard S.S."/>
            <person name="Banfield J.F."/>
        </authorList>
    </citation>
    <scope>NUCLEOTIDE SEQUENCE [LARGE SCALE GENOMIC DNA]</scope>
</reference>
<evidence type="ECO:0000256" key="2">
    <source>
        <dbReference type="ARBA" id="ARBA00001946"/>
    </source>
</evidence>
<organism evidence="15 16">
    <name type="scientific">Candidatus Amesbacteria bacterium RIFOXYB1_FULL_44_23</name>
    <dbReference type="NCBI Taxonomy" id="1797263"/>
    <lineage>
        <taxon>Bacteria</taxon>
        <taxon>Candidatus Amesiibacteriota</taxon>
    </lineage>
</organism>
<evidence type="ECO:0000256" key="6">
    <source>
        <dbReference type="ARBA" id="ARBA00022490"/>
    </source>
</evidence>
<evidence type="ECO:0000256" key="1">
    <source>
        <dbReference type="ARBA" id="ARBA00000077"/>
    </source>
</evidence>
<keyword evidence="7 12" id="KW-0540">Nuclease</keyword>
<feature type="non-terminal residue" evidence="15">
    <location>
        <position position="156"/>
    </location>
</feature>
<comment type="cofactor">
    <cofactor evidence="12">
        <name>Mn(2+)</name>
        <dbReference type="ChEBI" id="CHEBI:29035"/>
    </cofactor>
    <cofactor evidence="12">
        <name>Mg(2+)</name>
        <dbReference type="ChEBI" id="CHEBI:18420"/>
    </cofactor>
    <text evidence="12">Manganese or magnesium. Binds 1 divalent metal ion per monomer in the absence of substrate. May bind a second metal ion after substrate binding.</text>
</comment>
<dbReference type="InterPro" id="IPR036397">
    <property type="entry name" value="RNaseH_sf"/>
</dbReference>
<dbReference type="Gene3D" id="3.30.420.10">
    <property type="entry name" value="Ribonuclease H-like superfamily/Ribonuclease H"/>
    <property type="match status" value="1"/>
</dbReference>
<evidence type="ECO:0000313" key="16">
    <source>
        <dbReference type="Proteomes" id="UP000176424"/>
    </source>
</evidence>
<proteinExistence type="inferred from homology"/>
<dbReference type="GO" id="GO:0004523">
    <property type="term" value="F:RNA-DNA hybrid ribonuclease activity"/>
    <property type="evidence" value="ECO:0007669"/>
    <property type="project" value="UniProtKB-UniRule"/>
</dbReference>
<dbReference type="InterPro" id="IPR024567">
    <property type="entry name" value="RNase_HII/HIII_dom"/>
</dbReference>
<dbReference type="AlphaFoldDB" id="A0A1F4ZS70"/>